<name>A0A3G9GQG4_9NEIS</name>
<reference evidence="3" key="1">
    <citation type="journal article" date="2017" name="Biotechnol. Biofuels">
        <title>Evaluation of environmental bacterial communities as a factor affecting the growth of duckweed Lemna minor.</title>
        <authorList>
            <person name="Ishizawa H."/>
            <person name="Kuroda M."/>
            <person name="Morikawa M."/>
            <person name="Ike M."/>
        </authorList>
    </citation>
    <scope>NUCLEOTIDE SEQUENCE [LARGE SCALE GENOMIC DNA]</scope>
    <source>
        <strain evidence="3">H3</strain>
    </source>
</reference>
<sequence>MKLAACGLILFIALGPLVGLLATGVMPMLAYMLGALPAALAGVLLVLLRLSLEGSISHWQQSWPRWRLLVLAALPGALIGGVITLYYSRWLQPALYNPVFNYYLGAVAGAVCNALYWRLPSNAAPACIPRAARPEKENPPGRGGQ</sequence>
<feature type="transmembrane region" description="Helical" evidence="1">
    <location>
        <begin position="100"/>
        <end position="119"/>
    </location>
</feature>
<accession>A0A3G9GQG4</accession>
<dbReference type="Proteomes" id="UP000198290">
    <property type="component" value="Chromosome"/>
</dbReference>
<dbReference type="STRING" id="332411.VI06_10455"/>
<dbReference type="AlphaFoldDB" id="A0A3G9GQG4"/>
<dbReference type="EMBL" id="AP018823">
    <property type="protein sequence ID" value="BBF87036.1"/>
    <property type="molecule type" value="Genomic_DNA"/>
</dbReference>
<evidence type="ECO:0000256" key="1">
    <source>
        <dbReference type="SAM" id="Phobius"/>
    </source>
</evidence>
<keyword evidence="1" id="KW-0472">Membrane</keyword>
<keyword evidence="3" id="KW-1185">Reference proteome</keyword>
<keyword evidence="1" id="KW-1133">Transmembrane helix</keyword>
<keyword evidence="1" id="KW-0812">Transmembrane</keyword>
<reference evidence="2 3" key="2">
    <citation type="journal article" date="2017" name="Genome Announc.">
        <title>Draft genome sequence of Aquitalea magnusonii strain H3, a plant growth-promoting bacterium of duckweed Lemna minor.</title>
        <authorList>
            <person name="Ishizawa H."/>
            <person name="Kuroda M."/>
            <person name="Ike M."/>
        </authorList>
    </citation>
    <scope>NUCLEOTIDE SEQUENCE [LARGE SCALE GENOMIC DNA]</scope>
    <source>
        <strain evidence="2 3">H3</strain>
    </source>
</reference>
<proteinExistence type="predicted"/>
<evidence type="ECO:0000313" key="3">
    <source>
        <dbReference type="Proteomes" id="UP000198290"/>
    </source>
</evidence>
<feature type="transmembrane region" description="Helical" evidence="1">
    <location>
        <begin position="68"/>
        <end position="88"/>
    </location>
</feature>
<evidence type="ECO:0000313" key="2">
    <source>
        <dbReference type="EMBL" id="BBF87036.1"/>
    </source>
</evidence>
<reference evidence="3" key="3">
    <citation type="journal article" date="2017" name="Plant Physiol. Biochem.">
        <title>Differential oxidative and antioxidative response of duckweed Lemna minor toward plant growth promoting/inhibiting bacteria.</title>
        <authorList>
            <person name="Ishizawa H."/>
            <person name="Kuroda M."/>
            <person name="Morikawa M."/>
            <person name="Ike M."/>
        </authorList>
    </citation>
    <scope>NUCLEOTIDE SEQUENCE [LARGE SCALE GENOMIC DNA]</scope>
    <source>
        <strain evidence="3">H3</strain>
    </source>
</reference>
<feature type="transmembrane region" description="Helical" evidence="1">
    <location>
        <begin position="29"/>
        <end position="48"/>
    </location>
</feature>
<dbReference type="KEGG" id="amah:DLM_3448"/>
<gene>
    <name evidence="2" type="ORF">DLM_3448</name>
</gene>
<protein>
    <submittedName>
        <fullName evidence="2">Uncharacterized protein</fullName>
    </submittedName>
</protein>
<organism evidence="2 3">
    <name type="scientific">Aquitalea magnusonii</name>
    <dbReference type="NCBI Taxonomy" id="332411"/>
    <lineage>
        <taxon>Bacteria</taxon>
        <taxon>Pseudomonadati</taxon>
        <taxon>Pseudomonadota</taxon>
        <taxon>Betaproteobacteria</taxon>
        <taxon>Neisseriales</taxon>
        <taxon>Chromobacteriaceae</taxon>
        <taxon>Aquitalea</taxon>
    </lineage>
</organism>